<dbReference type="AlphaFoldDB" id="A0AAE1BDG4"/>
<dbReference type="Proteomes" id="UP001283361">
    <property type="component" value="Unassembled WGS sequence"/>
</dbReference>
<evidence type="ECO:0000313" key="2">
    <source>
        <dbReference type="Proteomes" id="UP001283361"/>
    </source>
</evidence>
<gene>
    <name evidence="1" type="ORF">RRG08_040771</name>
</gene>
<sequence>MSCRSLLVWRQTPGALRACPWLHTTDSKSISVGGVILDAMVSRHLLTQSISTLPKYAEHKDCPKHWAIQLTLVTASEHLVSCHGTRCVAVVLTRTSAAIGIVKIAQSSP</sequence>
<proteinExistence type="predicted"/>
<dbReference type="EMBL" id="JAWDGP010000029">
    <property type="protein sequence ID" value="KAK3804264.1"/>
    <property type="molecule type" value="Genomic_DNA"/>
</dbReference>
<reference evidence="1" key="1">
    <citation type="journal article" date="2023" name="G3 (Bethesda)">
        <title>A reference genome for the long-term kleptoplast-retaining sea slug Elysia crispata morphotype clarki.</title>
        <authorList>
            <person name="Eastman K.E."/>
            <person name="Pendleton A.L."/>
            <person name="Shaikh M.A."/>
            <person name="Suttiyut T."/>
            <person name="Ogas R."/>
            <person name="Tomko P."/>
            <person name="Gavelis G."/>
            <person name="Widhalm J.R."/>
            <person name="Wisecaver J.H."/>
        </authorList>
    </citation>
    <scope>NUCLEOTIDE SEQUENCE</scope>
    <source>
        <strain evidence="1">ECLA1</strain>
    </source>
</reference>
<name>A0AAE1BDG4_9GAST</name>
<comment type="caution">
    <text evidence="1">The sequence shown here is derived from an EMBL/GenBank/DDBJ whole genome shotgun (WGS) entry which is preliminary data.</text>
</comment>
<keyword evidence="2" id="KW-1185">Reference proteome</keyword>
<organism evidence="1 2">
    <name type="scientific">Elysia crispata</name>
    <name type="common">lettuce slug</name>
    <dbReference type="NCBI Taxonomy" id="231223"/>
    <lineage>
        <taxon>Eukaryota</taxon>
        <taxon>Metazoa</taxon>
        <taxon>Spiralia</taxon>
        <taxon>Lophotrochozoa</taxon>
        <taxon>Mollusca</taxon>
        <taxon>Gastropoda</taxon>
        <taxon>Heterobranchia</taxon>
        <taxon>Euthyneura</taxon>
        <taxon>Panpulmonata</taxon>
        <taxon>Sacoglossa</taxon>
        <taxon>Placobranchoidea</taxon>
        <taxon>Plakobranchidae</taxon>
        <taxon>Elysia</taxon>
    </lineage>
</organism>
<accession>A0AAE1BDG4</accession>
<evidence type="ECO:0000313" key="1">
    <source>
        <dbReference type="EMBL" id="KAK3804264.1"/>
    </source>
</evidence>
<protein>
    <submittedName>
        <fullName evidence="1">Uncharacterized protein</fullName>
    </submittedName>
</protein>